<sequence length="549" mass="63389">MLNETVGKLKNDVVMHQPYPFAEAALIRHLLEHPDTESEKLWFAATCTLACFGEAGRAAFHHLSRSRPGYLPEQADRLFDKAGNFHPITYKRLNEYGFQLFDNTELPSPARYIEWLWQEATLYKMGIEFDEEKQKTKFNPNVFAEYFQQERRLLIHEGSMFYEYSAGVWRHLPEYKLKRRIRDLFQSVRKNLYRSWMGDQAIEMLKLAVPETQELNPRKDLINLLNGMLDLNTFELLPHDPGYFSTTQIRRNYEPEATCERFEEFVAEIMEGDPERVAIVQEIMGYLLTADTKIHMAYFFFGGGSNGKSLLADIITSLVGEDNVANISLKDLENPFRRANLIGKTVNIATENENPKGFNSQTFKAVVSGDRIMVERKFENPVSYVPICKLLFAVNRLPSSQDTTYGFFRRMFILPFRRRFSGDQADPDLKQKLEAELPGILNWALQGLQRLRQQNYRYTHSAVVEAAIAEYREAQTPLKSFMQDMLYRTDDGGRVAKPAVVETYYLWCRRNGLGTSKKHHPRLSGPSLSLTAANWDCPMKCRKATASAI</sequence>
<gene>
    <name evidence="5" type="ORF">SPACI_040290</name>
</gene>
<protein>
    <recommendedName>
        <fullName evidence="4">SF3 helicase domain-containing protein</fullName>
    </recommendedName>
</protein>
<dbReference type="InterPro" id="IPR006500">
    <property type="entry name" value="Helicase_put_C_phage/plasmid"/>
</dbReference>
<evidence type="ECO:0000256" key="3">
    <source>
        <dbReference type="ARBA" id="ARBA00022840"/>
    </source>
</evidence>
<reference evidence="5" key="1">
    <citation type="submission" date="2024-05" db="EMBL/GenBank/DDBJ databases">
        <title>Isolation and characterization of Sporomusa carbonis sp. nov., a carboxydotrophic hydrogenogen in the genus of Sporomusa isolated from a charcoal burning pile.</title>
        <authorList>
            <person name="Boeer T."/>
            <person name="Rosenbaum F."/>
            <person name="Eysell L."/>
            <person name="Mueller V."/>
            <person name="Daniel R."/>
            <person name="Poehlein A."/>
        </authorList>
    </citation>
    <scope>NUCLEOTIDE SEQUENCE [LARGE SCALE GENOMIC DNA]</scope>
    <source>
        <strain evidence="5">DSM 3132</strain>
    </source>
</reference>
<evidence type="ECO:0000256" key="1">
    <source>
        <dbReference type="ARBA" id="ARBA00022741"/>
    </source>
</evidence>
<keyword evidence="3" id="KW-0067">ATP-binding</keyword>
<dbReference type="PANTHER" id="PTHR35372:SF2">
    <property type="entry name" value="SF3 HELICASE DOMAIN-CONTAINING PROTEIN"/>
    <property type="match status" value="1"/>
</dbReference>
<dbReference type="InterPro" id="IPR014015">
    <property type="entry name" value="Helicase_SF3_DNA-vir"/>
</dbReference>
<keyword evidence="1" id="KW-0547">Nucleotide-binding</keyword>
<name>A0ABZ3J748_SPOA4</name>
<dbReference type="RefSeq" id="WP_093798037.1">
    <property type="nucleotide sequence ID" value="NZ_CP155571.1"/>
</dbReference>
<dbReference type="EMBL" id="CP155571">
    <property type="protein sequence ID" value="XFO73921.1"/>
    <property type="molecule type" value="Genomic_DNA"/>
</dbReference>
<dbReference type="PANTHER" id="PTHR35372">
    <property type="entry name" value="ATP BINDING PROTEIN-RELATED"/>
    <property type="match status" value="1"/>
</dbReference>
<dbReference type="InterPro" id="IPR027417">
    <property type="entry name" value="P-loop_NTPase"/>
</dbReference>
<evidence type="ECO:0000256" key="2">
    <source>
        <dbReference type="ARBA" id="ARBA00022801"/>
    </source>
</evidence>
<dbReference type="PROSITE" id="PS51206">
    <property type="entry name" value="SF3_HELICASE_1"/>
    <property type="match status" value="1"/>
</dbReference>
<dbReference type="InterPro" id="IPR045455">
    <property type="entry name" value="NrS-1_pol-like_helicase"/>
</dbReference>
<keyword evidence="2" id="KW-0378">Hydrolase</keyword>
<evidence type="ECO:0000259" key="4">
    <source>
        <dbReference type="PROSITE" id="PS51206"/>
    </source>
</evidence>
<evidence type="ECO:0000313" key="6">
    <source>
        <dbReference type="Proteomes" id="UP000216052"/>
    </source>
</evidence>
<dbReference type="InterPro" id="IPR014818">
    <property type="entry name" value="Phage/plasmid_primase_P4_C"/>
</dbReference>
<dbReference type="NCBIfam" id="TIGR01613">
    <property type="entry name" value="primase_Cterm"/>
    <property type="match status" value="1"/>
</dbReference>
<dbReference type="Proteomes" id="UP000216052">
    <property type="component" value="Chromosome"/>
</dbReference>
<dbReference type="SUPFAM" id="SSF52540">
    <property type="entry name" value="P-loop containing nucleoside triphosphate hydrolases"/>
    <property type="match status" value="1"/>
</dbReference>
<proteinExistence type="predicted"/>
<keyword evidence="6" id="KW-1185">Reference proteome</keyword>
<dbReference type="Pfam" id="PF19263">
    <property type="entry name" value="DUF5906"/>
    <property type="match status" value="1"/>
</dbReference>
<dbReference type="Gene3D" id="3.40.50.300">
    <property type="entry name" value="P-loop containing nucleotide triphosphate hydrolases"/>
    <property type="match status" value="1"/>
</dbReference>
<feature type="domain" description="SF3 helicase" evidence="4">
    <location>
        <begin position="275"/>
        <end position="429"/>
    </location>
</feature>
<dbReference type="Pfam" id="PF08706">
    <property type="entry name" value="D5_N"/>
    <property type="match status" value="1"/>
</dbReference>
<dbReference type="InterPro" id="IPR051620">
    <property type="entry name" value="ORF904-like_C"/>
</dbReference>
<accession>A0ABZ3J748</accession>
<evidence type="ECO:0000313" key="5">
    <source>
        <dbReference type="EMBL" id="XFO73921.1"/>
    </source>
</evidence>
<organism evidence="5 6">
    <name type="scientific">Sporomusa acidovorans (strain ATCC 49682 / DSM 3132 / Mol)</name>
    <dbReference type="NCBI Taxonomy" id="1123286"/>
    <lineage>
        <taxon>Bacteria</taxon>
        <taxon>Bacillati</taxon>
        <taxon>Bacillota</taxon>
        <taxon>Negativicutes</taxon>
        <taxon>Selenomonadales</taxon>
        <taxon>Sporomusaceae</taxon>
        <taxon>Sporomusa</taxon>
    </lineage>
</organism>
<dbReference type="SMART" id="SM00885">
    <property type="entry name" value="D5_N"/>
    <property type="match status" value="1"/>
</dbReference>